<keyword evidence="3 6" id="KW-0133">Cell shape</keyword>
<dbReference type="GO" id="GO:0018104">
    <property type="term" value="P:peptidoglycan-protein cross-linking"/>
    <property type="evidence" value="ECO:0007669"/>
    <property type="project" value="TreeGrafter"/>
</dbReference>
<dbReference type="UniPathway" id="UPA00219"/>
<keyword evidence="10" id="KW-1185">Reference proteome</keyword>
<dbReference type="InterPro" id="IPR005490">
    <property type="entry name" value="LD_TPept_cat_dom"/>
</dbReference>
<feature type="domain" description="L,D-TPase catalytic" evidence="8">
    <location>
        <begin position="62"/>
        <end position="187"/>
    </location>
</feature>
<sequence>MKFTRRLIILIVLVCMVLLGGRYFFHQHLENTSITHQTPTSNQWQHSSETKPYPNVSQYPHLWILVSKKRQRVYLINHGRTLYTMYASTGSGKDNNTPTGTYHIQAERGQSFFNAKSGEGARYWVSWKNHGEYLFHSVPVNRQGQYLVSEAQELGKTANSHGCVRLSIPDARWLYQNIKQGTKVVITNS</sequence>
<dbReference type="PROSITE" id="PS52029">
    <property type="entry name" value="LD_TPASE"/>
    <property type="match status" value="1"/>
</dbReference>
<keyword evidence="7" id="KW-0812">Transmembrane</keyword>
<evidence type="ECO:0000256" key="4">
    <source>
        <dbReference type="ARBA" id="ARBA00022984"/>
    </source>
</evidence>
<gene>
    <name evidence="9" type="ORF">HMPREF0501_00714</name>
</gene>
<organism evidence="9 10">
    <name type="scientific">Limosilactobacillus coleohominis 101-4-CHN</name>
    <dbReference type="NCBI Taxonomy" id="575594"/>
    <lineage>
        <taxon>Bacteria</taxon>
        <taxon>Bacillati</taxon>
        <taxon>Bacillota</taxon>
        <taxon>Bacilli</taxon>
        <taxon>Lactobacillales</taxon>
        <taxon>Lactobacillaceae</taxon>
        <taxon>Limosilactobacillus</taxon>
    </lineage>
</organism>
<dbReference type="EMBL" id="GG698803">
    <property type="protein sequence ID" value="EEU30336.1"/>
    <property type="molecule type" value="Genomic_DNA"/>
</dbReference>
<keyword evidence="4 6" id="KW-0573">Peptidoglycan synthesis</keyword>
<keyword evidence="7" id="KW-0472">Membrane</keyword>
<evidence type="ECO:0000259" key="8">
    <source>
        <dbReference type="PROSITE" id="PS52029"/>
    </source>
</evidence>
<accession>C7XVH0</accession>
<evidence type="ECO:0000256" key="6">
    <source>
        <dbReference type="PROSITE-ProRule" id="PRU01373"/>
    </source>
</evidence>
<dbReference type="eggNOG" id="COG1376">
    <property type="taxonomic scope" value="Bacteria"/>
</dbReference>
<dbReference type="RefSeq" id="WP_006916519.1">
    <property type="nucleotide sequence ID" value="NZ_GG698803.1"/>
</dbReference>
<name>C7XVH0_9LACO</name>
<dbReference type="InterPro" id="IPR050979">
    <property type="entry name" value="LD-transpeptidase"/>
</dbReference>
<dbReference type="PANTHER" id="PTHR30582">
    <property type="entry name" value="L,D-TRANSPEPTIDASE"/>
    <property type="match status" value="1"/>
</dbReference>
<dbReference type="GO" id="GO:0071972">
    <property type="term" value="F:peptidoglycan L,D-transpeptidase activity"/>
    <property type="evidence" value="ECO:0007669"/>
    <property type="project" value="TreeGrafter"/>
</dbReference>
<evidence type="ECO:0000256" key="5">
    <source>
        <dbReference type="ARBA" id="ARBA00023316"/>
    </source>
</evidence>
<dbReference type="CDD" id="cd16913">
    <property type="entry name" value="YkuD_like"/>
    <property type="match status" value="1"/>
</dbReference>
<dbReference type="STRING" id="575594.HMPREF0501_00714"/>
<dbReference type="GO" id="GO:0008360">
    <property type="term" value="P:regulation of cell shape"/>
    <property type="evidence" value="ECO:0007669"/>
    <property type="project" value="UniProtKB-UniRule"/>
</dbReference>
<keyword evidence="5 6" id="KW-0961">Cell wall biogenesis/degradation</keyword>
<evidence type="ECO:0000313" key="9">
    <source>
        <dbReference type="EMBL" id="EEU30336.1"/>
    </source>
</evidence>
<evidence type="ECO:0000256" key="2">
    <source>
        <dbReference type="ARBA" id="ARBA00022679"/>
    </source>
</evidence>
<dbReference type="OrthoDB" id="177750at2"/>
<dbReference type="AlphaFoldDB" id="C7XVH0"/>
<dbReference type="HOGENOM" id="CLU_089260_1_0_9"/>
<dbReference type="GO" id="GO:0016740">
    <property type="term" value="F:transferase activity"/>
    <property type="evidence" value="ECO:0007669"/>
    <property type="project" value="UniProtKB-KW"/>
</dbReference>
<evidence type="ECO:0000256" key="1">
    <source>
        <dbReference type="ARBA" id="ARBA00004752"/>
    </source>
</evidence>
<dbReference type="Gene3D" id="2.40.440.10">
    <property type="entry name" value="L,D-transpeptidase catalytic domain-like"/>
    <property type="match status" value="1"/>
</dbReference>
<evidence type="ECO:0000256" key="7">
    <source>
        <dbReference type="SAM" id="Phobius"/>
    </source>
</evidence>
<dbReference type="PANTHER" id="PTHR30582:SF2">
    <property type="entry name" value="L,D-TRANSPEPTIDASE YCIB-RELATED"/>
    <property type="match status" value="1"/>
</dbReference>
<feature type="transmembrane region" description="Helical" evidence="7">
    <location>
        <begin position="7"/>
        <end position="25"/>
    </location>
</feature>
<evidence type="ECO:0000313" key="10">
    <source>
        <dbReference type="Proteomes" id="UP000003987"/>
    </source>
</evidence>
<proteinExistence type="predicted"/>
<dbReference type="InterPro" id="IPR038063">
    <property type="entry name" value="Transpep_catalytic_dom"/>
</dbReference>
<dbReference type="GO" id="GO:0071555">
    <property type="term" value="P:cell wall organization"/>
    <property type="evidence" value="ECO:0007669"/>
    <property type="project" value="UniProtKB-UniRule"/>
</dbReference>
<feature type="active site" description="Proton donor/acceptor" evidence="6">
    <location>
        <position position="136"/>
    </location>
</feature>
<keyword evidence="2" id="KW-0808">Transferase</keyword>
<comment type="pathway">
    <text evidence="1 6">Cell wall biogenesis; peptidoglycan biosynthesis.</text>
</comment>
<dbReference type="Pfam" id="PF03734">
    <property type="entry name" value="YkuD"/>
    <property type="match status" value="1"/>
</dbReference>
<dbReference type="GO" id="GO:0005576">
    <property type="term" value="C:extracellular region"/>
    <property type="evidence" value="ECO:0007669"/>
    <property type="project" value="TreeGrafter"/>
</dbReference>
<evidence type="ECO:0000256" key="3">
    <source>
        <dbReference type="ARBA" id="ARBA00022960"/>
    </source>
</evidence>
<keyword evidence="7" id="KW-1133">Transmembrane helix</keyword>
<protein>
    <submittedName>
        <fullName evidence="9">ErfK/YbiS/YcfS/YnhG</fullName>
    </submittedName>
</protein>
<reference evidence="9 10" key="1">
    <citation type="submission" date="2009-06" db="EMBL/GenBank/DDBJ databases">
        <title>The Genome Sequence of Lactobacillus coleohominis strain 101-4-CHN.</title>
        <authorList>
            <consortium name="The Broad Institute Genome Sequencing Platform"/>
            <person name="Ward D."/>
            <person name="Young S.K."/>
            <person name="Zeng Q."/>
            <person name="Koehrsen M."/>
            <person name="Alvarado L."/>
            <person name="Berlin A."/>
            <person name="Borenstein D."/>
            <person name="Chen Z."/>
            <person name="Engels R."/>
            <person name="Freedman E."/>
            <person name="Gellesch M."/>
            <person name="Goldberg J."/>
            <person name="Griggs A."/>
            <person name="Gujja S."/>
            <person name="Heiman D."/>
            <person name="Hepburn T."/>
            <person name="Howarth C."/>
            <person name="Jen D."/>
            <person name="Larson L."/>
            <person name="Lewis B."/>
            <person name="Mehta T."/>
            <person name="Park D."/>
            <person name="Pearson M."/>
            <person name="Roberts A."/>
            <person name="Saif S."/>
            <person name="Shea T."/>
            <person name="Shenoy N."/>
            <person name="Sisk P."/>
            <person name="Stolte C."/>
            <person name="Sykes S."/>
            <person name="Walk T."/>
            <person name="White J."/>
            <person name="Yandava C."/>
            <person name="Liu Y."/>
            <person name="Xu Q."/>
            <person name="Lander E."/>
            <person name="Nusbaum C."/>
            <person name="Galagan J."/>
            <person name="Birren B."/>
        </authorList>
    </citation>
    <scope>NUCLEOTIDE SEQUENCE [LARGE SCALE GENOMIC DNA]</scope>
    <source>
        <strain evidence="9 10">101-4-CHN</strain>
    </source>
</reference>
<feature type="active site" description="Nucleophile" evidence="6">
    <location>
        <position position="163"/>
    </location>
</feature>
<dbReference type="SUPFAM" id="SSF141523">
    <property type="entry name" value="L,D-transpeptidase catalytic domain-like"/>
    <property type="match status" value="1"/>
</dbReference>
<dbReference type="Proteomes" id="UP000003987">
    <property type="component" value="Unassembled WGS sequence"/>
</dbReference>